<protein>
    <recommendedName>
        <fullName evidence="2">adenosylhomocysteine nucleosidase</fullName>
        <ecNumber evidence="2">3.2.2.9</ecNumber>
    </recommendedName>
</protein>
<dbReference type="PANTHER" id="PTHR46832:SF1">
    <property type="entry name" value="5'-METHYLTHIOADENOSINE_S-ADENOSYLHOMOCYSTEINE NUCLEOSIDASE"/>
    <property type="match status" value="1"/>
</dbReference>
<evidence type="ECO:0000256" key="4">
    <source>
        <dbReference type="ARBA" id="ARBA00022801"/>
    </source>
</evidence>
<dbReference type="InterPro" id="IPR035994">
    <property type="entry name" value="Nucleoside_phosphorylase_sf"/>
</dbReference>
<keyword evidence="3" id="KW-0028">Amino-acid biosynthesis</keyword>
<dbReference type="GO" id="GO:0019509">
    <property type="term" value="P:L-methionine salvage from methylthioadenosine"/>
    <property type="evidence" value="ECO:0007669"/>
    <property type="project" value="UniProtKB-UniPathway"/>
</dbReference>
<keyword evidence="4 7" id="KW-0378">Hydrolase</keyword>
<feature type="domain" description="Nucleoside phosphorylase" evidence="6">
    <location>
        <begin position="2"/>
        <end position="238"/>
    </location>
</feature>
<name>A0A840RS57_9BURK</name>
<dbReference type="CDD" id="cd09008">
    <property type="entry name" value="MTAN"/>
    <property type="match status" value="1"/>
</dbReference>
<evidence type="ECO:0000313" key="7">
    <source>
        <dbReference type="EMBL" id="MBB5199534.1"/>
    </source>
</evidence>
<keyword evidence="8" id="KW-1185">Reference proteome</keyword>
<accession>A0A840RS57</accession>
<comment type="pathway">
    <text evidence="1">Amino-acid biosynthesis; L-methionine biosynthesis via salvage pathway; S-methyl-5-thio-alpha-D-ribose 1-phosphate from S-methyl-5'-thioadenosine (hydrolase route): step 1/2.</text>
</comment>
<sequence>MTIGILAAMHDEVADLIGAMIKQSGNQVHRIGMRDYHVGKLDGQSCVVVLARIGKVAAAATAVTLIREFDVTEVIFTGLAGGIGRDVAIGNIVIADRSVQHDMDVRPLFPHHEIPLLGRSEFATDIALSAELKVATELFLKEDFQQSVAPEVREAFGIKQPVLHIGLIASGDQFVADVERANGILADFPQALAVEMEGAAVAQICFEYDVPCAILRTISDRADASAHGDFGAFLAGVASHYSAGVLRRFFSGRRDEEQINRRG</sequence>
<dbReference type="Gene3D" id="3.40.50.1580">
    <property type="entry name" value="Nucleoside phosphorylase domain"/>
    <property type="match status" value="1"/>
</dbReference>
<dbReference type="EMBL" id="JACHHQ010000002">
    <property type="protein sequence ID" value="MBB5199534.1"/>
    <property type="molecule type" value="Genomic_DNA"/>
</dbReference>
<evidence type="ECO:0000313" key="8">
    <source>
        <dbReference type="Proteomes" id="UP000571084"/>
    </source>
</evidence>
<evidence type="ECO:0000256" key="5">
    <source>
        <dbReference type="ARBA" id="ARBA00023167"/>
    </source>
</evidence>
<dbReference type="RefSeq" id="WP_168054821.1">
    <property type="nucleotide sequence ID" value="NZ_JAAOZT010000006.1"/>
</dbReference>
<keyword evidence="7" id="KW-0326">Glycosidase</keyword>
<evidence type="ECO:0000256" key="3">
    <source>
        <dbReference type="ARBA" id="ARBA00022605"/>
    </source>
</evidence>
<evidence type="ECO:0000256" key="2">
    <source>
        <dbReference type="ARBA" id="ARBA00011974"/>
    </source>
</evidence>
<gene>
    <name evidence="7" type="ORF">HNR39_001361</name>
</gene>
<dbReference type="EC" id="3.2.2.9" evidence="2"/>
<dbReference type="GO" id="GO:0005829">
    <property type="term" value="C:cytosol"/>
    <property type="evidence" value="ECO:0007669"/>
    <property type="project" value="TreeGrafter"/>
</dbReference>
<dbReference type="InterPro" id="IPR000845">
    <property type="entry name" value="Nucleoside_phosphorylase_d"/>
</dbReference>
<evidence type="ECO:0000256" key="1">
    <source>
        <dbReference type="ARBA" id="ARBA00004945"/>
    </source>
</evidence>
<dbReference type="GO" id="GO:0008782">
    <property type="term" value="F:adenosylhomocysteine nucleosidase activity"/>
    <property type="evidence" value="ECO:0007669"/>
    <property type="project" value="UniProtKB-EC"/>
</dbReference>
<organism evidence="7 8">
    <name type="scientific">Glaciimonas immobilis</name>
    <dbReference type="NCBI Taxonomy" id="728004"/>
    <lineage>
        <taxon>Bacteria</taxon>
        <taxon>Pseudomonadati</taxon>
        <taxon>Pseudomonadota</taxon>
        <taxon>Betaproteobacteria</taxon>
        <taxon>Burkholderiales</taxon>
        <taxon>Oxalobacteraceae</taxon>
        <taxon>Glaciimonas</taxon>
    </lineage>
</organism>
<dbReference type="NCBIfam" id="TIGR01704">
    <property type="entry name" value="MTA_SAH-Nsdase"/>
    <property type="match status" value="1"/>
</dbReference>
<dbReference type="GO" id="GO:0019284">
    <property type="term" value="P:L-methionine salvage from S-adenosylmethionine"/>
    <property type="evidence" value="ECO:0007669"/>
    <property type="project" value="TreeGrafter"/>
</dbReference>
<keyword evidence="5" id="KW-0486">Methionine biosynthesis</keyword>
<dbReference type="PANTHER" id="PTHR46832">
    <property type="entry name" value="5'-METHYLTHIOADENOSINE/S-ADENOSYLHOMOCYSTEINE NUCLEOSIDASE"/>
    <property type="match status" value="1"/>
</dbReference>
<dbReference type="UniPathway" id="UPA00904">
    <property type="reaction ID" value="UER00871"/>
</dbReference>
<dbReference type="NCBIfam" id="NF004079">
    <property type="entry name" value="PRK05584.1"/>
    <property type="match status" value="1"/>
</dbReference>
<dbReference type="GO" id="GO:0009164">
    <property type="term" value="P:nucleoside catabolic process"/>
    <property type="evidence" value="ECO:0007669"/>
    <property type="project" value="InterPro"/>
</dbReference>
<dbReference type="SUPFAM" id="SSF53167">
    <property type="entry name" value="Purine and uridine phosphorylases"/>
    <property type="match status" value="1"/>
</dbReference>
<dbReference type="AlphaFoldDB" id="A0A840RS57"/>
<dbReference type="InterPro" id="IPR010049">
    <property type="entry name" value="MTA_SAH_Nsdase"/>
</dbReference>
<dbReference type="Pfam" id="PF01048">
    <property type="entry name" value="PNP_UDP_1"/>
    <property type="match status" value="1"/>
</dbReference>
<evidence type="ECO:0000259" key="6">
    <source>
        <dbReference type="Pfam" id="PF01048"/>
    </source>
</evidence>
<proteinExistence type="predicted"/>
<dbReference type="Proteomes" id="UP000571084">
    <property type="component" value="Unassembled WGS sequence"/>
</dbReference>
<dbReference type="GO" id="GO:0008930">
    <property type="term" value="F:methylthioadenosine nucleosidase activity"/>
    <property type="evidence" value="ECO:0007669"/>
    <property type="project" value="InterPro"/>
</dbReference>
<reference evidence="7 8" key="1">
    <citation type="submission" date="2020-08" db="EMBL/GenBank/DDBJ databases">
        <title>Genomic Encyclopedia of Type Strains, Phase IV (KMG-IV): sequencing the most valuable type-strain genomes for metagenomic binning, comparative biology and taxonomic classification.</title>
        <authorList>
            <person name="Goeker M."/>
        </authorList>
    </citation>
    <scope>NUCLEOTIDE SEQUENCE [LARGE SCALE GENOMIC DNA]</scope>
    <source>
        <strain evidence="7 8">DSM 23240</strain>
    </source>
</reference>
<comment type="caution">
    <text evidence="7">The sequence shown here is derived from an EMBL/GenBank/DDBJ whole genome shotgun (WGS) entry which is preliminary data.</text>
</comment>